<proteinExistence type="predicted"/>
<dbReference type="EMBL" id="VIGB01000003">
    <property type="protein sequence ID" value="TQF01729.1"/>
    <property type="molecule type" value="Genomic_DNA"/>
</dbReference>
<organism evidence="3 4">
    <name type="scientific">Kitasatospora acidiphila</name>
    <dbReference type="NCBI Taxonomy" id="2567942"/>
    <lineage>
        <taxon>Bacteria</taxon>
        <taxon>Bacillati</taxon>
        <taxon>Actinomycetota</taxon>
        <taxon>Actinomycetes</taxon>
        <taxon>Kitasatosporales</taxon>
        <taxon>Streptomycetaceae</taxon>
        <taxon>Kitasatospora</taxon>
    </lineage>
</organism>
<dbReference type="RefSeq" id="WP_141632453.1">
    <property type="nucleotide sequence ID" value="NZ_VIGB01000003.1"/>
</dbReference>
<dbReference type="AlphaFoldDB" id="A0A540VYA6"/>
<keyword evidence="4" id="KW-1185">Reference proteome</keyword>
<dbReference type="OrthoDB" id="4655582at2"/>
<evidence type="ECO:0000313" key="4">
    <source>
        <dbReference type="Proteomes" id="UP000319103"/>
    </source>
</evidence>
<evidence type="ECO:0000256" key="1">
    <source>
        <dbReference type="SAM" id="MobiDB-lite"/>
    </source>
</evidence>
<evidence type="ECO:0000259" key="2">
    <source>
        <dbReference type="Pfam" id="PF20568"/>
    </source>
</evidence>
<feature type="compositionally biased region" description="Polar residues" evidence="1">
    <location>
        <begin position="24"/>
        <end position="37"/>
    </location>
</feature>
<feature type="region of interest" description="Disordered" evidence="1">
    <location>
        <begin position="24"/>
        <end position="96"/>
    </location>
</feature>
<reference evidence="3 4" key="1">
    <citation type="submission" date="2019-06" db="EMBL/GenBank/DDBJ databases">
        <title>Description of Kitasatospora acidophila sp. nov. isolated from pine grove soil, and reclassification of Streptomyces novaecaesareae to Kitasatospora novaeceasareae comb. nov.</title>
        <authorList>
            <person name="Kim M.J."/>
        </authorList>
    </citation>
    <scope>NUCLEOTIDE SEQUENCE [LARGE SCALE GENOMIC DNA]</scope>
    <source>
        <strain evidence="3 4">MMS16-CNU292</strain>
    </source>
</reference>
<comment type="caution">
    <text evidence="3">The sequence shown here is derived from an EMBL/GenBank/DDBJ whole genome shotgun (WGS) entry which is preliminary data.</text>
</comment>
<name>A0A540VYA6_9ACTN</name>
<gene>
    <name evidence="3" type="ORF">E6W39_05040</name>
</gene>
<accession>A0A540VYA6</accession>
<dbReference type="Proteomes" id="UP000319103">
    <property type="component" value="Unassembled WGS sequence"/>
</dbReference>
<dbReference type="Pfam" id="PF20568">
    <property type="entry name" value="DUF6777"/>
    <property type="match status" value="1"/>
</dbReference>
<protein>
    <recommendedName>
        <fullName evidence="2">DUF6777 domain-containing protein</fullName>
    </recommendedName>
</protein>
<feature type="region of interest" description="Disordered" evidence="1">
    <location>
        <begin position="246"/>
        <end position="287"/>
    </location>
</feature>
<dbReference type="InterPro" id="IPR046704">
    <property type="entry name" value="DUF6777"/>
</dbReference>
<evidence type="ECO:0000313" key="3">
    <source>
        <dbReference type="EMBL" id="TQF01729.1"/>
    </source>
</evidence>
<sequence length="287" mass="28383">MAAGAGVVVAAGLAALLIERQPSQGTAAVNTGSTDITRQAAGSFGRDPYTPSVVVTPSPTPAGSTVTPSPTPAGSTVTPSRTPAGSVATPPTGTVNGDTPGLYGGTEHSASCDVGQLAGFLAAHADRGKAWADTAGVEQSALPDYLHSLTSVLLRADTRVTNHGFADGLPTTFQSVLQAGSAVLVDDRGVPRARCACGNPLTPPVADTSAPQFDGDSWPGFRADRVVSVSPAPTAISALVLVDPAGGGRFTRPVGTAGADDRSTAPPPPPASAPGAPEHSGADARTP</sequence>
<feature type="compositionally biased region" description="Low complexity" evidence="1">
    <location>
        <begin position="50"/>
        <end position="80"/>
    </location>
</feature>
<feature type="domain" description="DUF6777" evidence="2">
    <location>
        <begin position="94"/>
        <end position="255"/>
    </location>
</feature>